<sequence>MIEASRLRLLVLTSDTTTLCGVEAFARRLAATAGDRATTHVLDRGIAGLRQALEAADALVLNLPVVAWKAKLAEPVLAATVARAMRRDVVVILHEWADLDWKRRASYAPLLPLATTVLFSSPEVSRQFAASPLSRLTTGRRAIVPIPPNLVRPAATASTPASSHPTALALVGERARGRLILGHFGSIYPKKQSTLVLDVAARLKARGEEPFVGFIGSFVKGADRVEEDFFARVQALGLTDRVVVSGYVADDAELFALFDQVDVFLYVFAEGLTSRRASVLAAAASGRPVVVNAPRAAGAFDHHPTYLRLLDDGRLRLVPTDASIDVVAEAVVAARDARLSAGTVDEEAAWRDALDAVDGGLRRGKAN</sequence>
<dbReference type="SUPFAM" id="SSF53756">
    <property type="entry name" value="UDP-Glycosyltransferase/glycogen phosphorylase"/>
    <property type="match status" value="1"/>
</dbReference>
<evidence type="ECO:0000313" key="1">
    <source>
        <dbReference type="EMBL" id="QCI63696.1"/>
    </source>
</evidence>
<dbReference type="Gene3D" id="3.40.50.2000">
    <property type="entry name" value="Glycogen Phosphorylase B"/>
    <property type="match status" value="1"/>
</dbReference>
<dbReference type="Proteomes" id="UP000298781">
    <property type="component" value="Chromosome"/>
</dbReference>
<protein>
    <submittedName>
        <fullName evidence="1">Glycosyltransferase</fullName>
    </submittedName>
</protein>
<reference evidence="1 2" key="1">
    <citation type="submission" date="2019-04" db="EMBL/GenBank/DDBJ databases">
        <title>Phreatobacter aquaticus sp. nov.</title>
        <authorList>
            <person name="Choi A."/>
        </authorList>
    </citation>
    <scope>NUCLEOTIDE SEQUENCE [LARGE SCALE GENOMIC DNA]</scope>
    <source>
        <strain evidence="1 2">KCTC 52518</strain>
    </source>
</reference>
<dbReference type="EMBL" id="CP039690">
    <property type="protein sequence ID" value="QCI63696.1"/>
    <property type="molecule type" value="Genomic_DNA"/>
</dbReference>
<organism evidence="1 2">
    <name type="scientific">Phreatobacter stygius</name>
    <dbReference type="NCBI Taxonomy" id="1940610"/>
    <lineage>
        <taxon>Bacteria</taxon>
        <taxon>Pseudomonadati</taxon>
        <taxon>Pseudomonadota</taxon>
        <taxon>Alphaproteobacteria</taxon>
        <taxon>Hyphomicrobiales</taxon>
        <taxon>Phreatobacteraceae</taxon>
        <taxon>Phreatobacter</taxon>
    </lineage>
</organism>
<evidence type="ECO:0000313" key="2">
    <source>
        <dbReference type="Proteomes" id="UP000298781"/>
    </source>
</evidence>
<dbReference type="Pfam" id="PF13692">
    <property type="entry name" value="Glyco_trans_1_4"/>
    <property type="match status" value="1"/>
</dbReference>
<dbReference type="GO" id="GO:0016740">
    <property type="term" value="F:transferase activity"/>
    <property type="evidence" value="ECO:0007669"/>
    <property type="project" value="UniProtKB-KW"/>
</dbReference>
<dbReference type="OrthoDB" id="7988204at2"/>
<dbReference type="RefSeq" id="WP_136959153.1">
    <property type="nucleotide sequence ID" value="NZ_CP039690.1"/>
</dbReference>
<gene>
    <name evidence="1" type="ORF">E8M01_05245</name>
</gene>
<proteinExistence type="predicted"/>
<dbReference type="AlphaFoldDB" id="A0A4D7B2D2"/>
<keyword evidence="2" id="KW-1185">Reference proteome</keyword>
<dbReference type="KEGG" id="pstg:E8M01_05245"/>
<accession>A0A4D7B2D2</accession>
<keyword evidence="1" id="KW-0808">Transferase</keyword>
<name>A0A4D7B2D2_9HYPH</name>